<keyword evidence="6" id="KW-1185">Reference proteome</keyword>
<keyword evidence="1" id="KW-0677">Repeat</keyword>
<evidence type="ECO:0000259" key="4">
    <source>
        <dbReference type="Pfam" id="PF25023"/>
    </source>
</evidence>
<name>A0A317DD21_9ACTN</name>
<evidence type="ECO:0000256" key="3">
    <source>
        <dbReference type="SAM" id="Phobius"/>
    </source>
</evidence>
<sequence>MANEVPAVDPAQFEVGAVGKLSRNVNLFRGDLNYPQNLVQLPGVPDDDTLAVGVALQYRSNVSDQVDQWNLDAPTGIVGLGWYLAWDRIEACFSGSVSAVGAEYVYWSGGVSNALVPDSTPWLRAQLDQATVGTLTTGPVSDEVVAAFAAQGLPLAPAATVTGDAASGWTISDPTWERVFAVNVSANGADVQDGGLRYQAQDYLFWQISYYPEYEKWEVTTDSAEVRIFGGGLGSTAQGYAVSAGNSIEWAVKWGGPSGTWAGPSMLGTCQAQYARAWNLTKRRDRWDSCVGYAYNEFPRDENGLLGNNAEQLVGAGLPYTKAIYPTSVTSVAGQVVLFRYGDKTFTADAQEYLDPHKQLVPADAPESPPANLATPNAYQDRYETLYLQGLDVMAADGDLVFAIDLTYSAPQVVSTTPAGLSVTAVKRYLTGVAERNSYGASLPGYAFTYYLDAADSPNVGALCSITYPQGAVATWAYAASCLDICDRATPQIEPPDALGAGATPLVWSGADYVVSVWLSAARTMATLDVYTWLGRWSHWCGGTVYDDPTNPLDADDAQTVTAADTFALALGTESGTSAVTLYSRTPRQPDQWCATSVPALAGQVSLTAGAAFVAAVLATSSTYLLYQWTWDWSGGWSGLDGPVRTESSPLFVLGDAECLLVASTTTAGTDLSLCWLDPGALWHDGGSVTLPCQVNFNDGYQIAWDVGPSLVALSFAEGPFGPTSTYGVQLLRWDLDYQFVDTTYVGGLAAEPIDEQQSVSWPPGPVVVNGAFVAARQNLFRFDAGTWHTASFATSMQGYGWLAFAYGDDVAVQVANDDSDAVTGVLAYDPDGGGFPEQPTPILTPLPSGGSIADQGWPSASGGDFVVARNAVYYRGTSTTWSGSVQQPVFELTSTSQLAADVDSRSIVNQAPSYLAYLVTDAAEPADDAVQLLVLRNGGVLQPLPDVVAGSAYYVPDVSPGDPDGQLPSGPSSLVAYAANEGGFSQASSYQVFRYAGQAMNGPVTDYPVTSLTVTDGFGGTYSTAYEFDRTSATCDPTGQVVKYYRSAVYDGTTDPATSTYGRTVFSYLNGTLPGSTEMLFDGLLQQAVVFSGGFEFATDFDAALGLDPAASPGPPQPVAPGLAQAFTAGGVTLSDTATVQYLQVDGGYLYWSVNDPSNGAVYNIDYTGDPDPSGAVRVFSGAAVQSRTTAWTMFDTRSSSPQPGASPLPLYGGYVRPETVVQRQDGVPMVTALTYLPAGLPAPFAGVVMGRCWQVTTLTGAAETHVEQRCYGHQVYPGLLAANLLQPVVAVWETVTVGDADPVTASSTATTWSAWSQPGTGVSLSAATQHWAWSGDPSGQDSGIFPFGETPDPAYWMTTSTATVLDARGSVLESIDPAGTAHATLTSVDGLLDVAHAANVSFADGEATYCGFEPYEDLTGWSFTGGAAWDPTDARTGSVSLLLPGAGAGATRTPLAPRAGETYVFSAWCKTDPGFVQADSGWTLTVTAGGTPTVVQLPFPDTGGTWSFQCVPITVAASTDGATLSVTAANTTAVPVRVDDLTLTPLTAQLVARTYDPTSRVPLDRIDRAGHTWRTIRDTFLREVGRTTSAGMPSAMRLSYLSRQGNPSGFASTDPNASLAIRCLLGGSYQSFRDGNAWQAEWTPSRVGAFAASGGILVHASAGQSDSIGYACPLPPTYAVHVELAPLGGDPLELTDDFAIDVGDAATVTFDHVSGRWRLTLDGTTIPALAAVPGPPTWCLLTLVGGQLLFHADGQLLFAQSSEAEGPPSISTGCNALGLANLVVLAGPALRVKQSDATGVARQEHLLTDEDYLLTQSIRDGRHRRIVQTLPAPGLFGSGASLPVLTYRPGLVDLAAFLAGLDGTATMSGDVADWYDGTNDTDDGGYPYRRWVLEPSPLARQVELGFPGADQAIVDLGSTTPASRPTVQFGYGSNAGTLPYGLDPPDATFHLVTRTSQTKTTMSHLLDASRRPAGRFTPDSGAVALDTIVPNYGDGTLDTTHALPDSYAFGDPAQTLARQENTVGQLIQESGPDTGTIRYLFDRGGRVRFVQDAAAAAAGLVAYHTWDALGRHLSAGTVTFDWTPTTAAQLQQYADDPAWPQDQTQVPYQQTRRWTYDGDGTDPTGLGQLVATVALTGTGASQYEVAEAYSWAPTGVLASRTATVSQDGTTLGAFTTTYDFDNQGRVTWIGYPDGSSTGLTGVAYAYDGRDNVLSISDADGVPFVAFTYNPLGRPISHTYGDLPAGSATYDPLGRLASFGVQTDDAAFSLALTYDPSGNPETLVETTTGAGVTDAACVRYDYDPLQQLLCAVDADGTRSVDVGFVDADGCSDWNGNVQTLATGGSGPACFTYTPGTNQLAAVTPDGGEPTTYTYQPNGLLEARGDGLALSYLDTTALPATIANSQTGQSLTFAYDVNGHRRMKWRGGDSAPTLYVHAGVPGPLLTVDASGVPTAWVHGPTGLVAMVRGNQRYSVVTDHLRSPRLVLDSTGALVSAYSFDVFGRQVLAHEPAPGFLPILFTGQEFDAETGLYAFPARLYDPCIARFLNPDQAAQYASPYVYVGNQPTLLTDPSGQLTTLQESSIELGLLLVVLATVVVSAGATATLVPAAMAAQGLLAATATGAGIGAVGGAVMGAAGSSLFYSVETPPGMWNAKTFGEEVGAGAAAGAVGGFGTGGIATALTAGLPAAGAVASQIPEQVGSAPVVPAPPPPAGGADDIEEVASPQDTQAAAAHEPNAAAAPKEPEPAARTASRAQRAWTYARPRLVPNLAAGTVGGAAQGTTKQLITNAIDHVPLTTGLTAGILQYVGFGAVTSLGGVAVSAGDEAFAPVTALKSAWRADPFQVMVPAAGLGVVTLPVVLGALVGYSDLRYDT</sequence>
<evidence type="ECO:0000256" key="2">
    <source>
        <dbReference type="SAM" id="MobiDB-lite"/>
    </source>
</evidence>
<keyword evidence="3" id="KW-1133">Transmembrane helix</keyword>
<dbReference type="EMBL" id="QGKR01000097">
    <property type="protein sequence ID" value="PWR12658.1"/>
    <property type="molecule type" value="Genomic_DNA"/>
</dbReference>
<comment type="caution">
    <text evidence="5">The sequence shown here is derived from an EMBL/GenBank/DDBJ whole genome shotgun (WGS) entry which is preliminary data.</text>
</comment>
<dbReference type="Pfam" id="PF25023">
    <property type="entry name" value="TEN_YD-shell"/>
    <property type="match status" value="1"/>
</dbReference>
<protein>
    <recommendedName>
        <fullName evidence="4">Teneurin-like YD-shell domain-containing protein</fullName>
    </recommendedName>
</protein>
<feature type="transmembrane region" description="Helical" evidence="3">
    <location>
        <begin position="2586"/>
        <end position="2609"/>
    </location>
</feature>
<organism evidence="5 6">
    <name type="scientific">Micromonospora acroterricola</name>
    <dbReference type="NCBI Taxonomy" id="2202421"/>
    <lineage>
        <taxon>Bacteria</taxon>
        <taxon>Bacillati</taxon>
        <taxon>Actinomycetota</taxon>
        <taxon>Actinomycetes</taxon>
        <taxon>Micromonosporales</taxon>
        <taxon>Micromonosporaceae</taxon>
        <taxon>Micromonospora</taxon>
    </lineage>
</organism>
<dbReference type="InterPro" id="IPR050708">
    <property type="entry name" value="T6SS_VgrG/RHS"/>
</dbReference>
<reference evidence="5 6" key="1">
    <citation type="submission" date="2018-05" db="EMBL/GenBank/DDBJ databases">
        <title>Micromonospora atacamensis sp. nov., a novel actinobacteria isolated from high altitude Atacama Desert soil.</title>
        <authorList>
            <person name="Carro L."/>
            <person name="Golinska P."/>
            <person name="Klenk H.-P."/>
            <person name="Goodfellow M."/>
        </authorList>
    </citation>
    <scope>NUCLEOTIDE SEQUENCE [LARGE SCALE GENOMIC DNA]</scope>
    <source>
        <strain evidence="5 6">5R2A7</strain>
    </source>
</reference>
<dbReference type="Gene3D" id="2.180.10.10">
    <property type="entry name" value="RHS repeat-associated core"/>
    <property type="match status" value="1"/>
</dbReference>
<evidence type="ECO:0000313" key="6">
    <source>
        <dbReference type="Proteomes" id="UP000245410"/>
    </source>
</evidence>
<feature type="transmembrane region" description="Helical" evidence="3">
    <location>
        <begin position="2616"/>
        <end position="2643"/>
    </location>
</feature>
<feature type="region of interest" description="Disordered" evidence="2">
    <location>
        <begin position="2725"/>
        <end position="2757"/>
    </location>
</feature>
<feature type="transmembrane region" description="Helical" evidence="3">
    <location>
        <begin position="2663"/>
        <end position="2686"/>
    </location>
</feature>
<keyword evidence="3" id="KW-0812">Transmembrane</keyword>
<gene>
    <name evidence="5" type="ORF">DKT68_02730</name>
</gene>
<dbReference type="Proteomes" id="UP000245410">
    <property type="component" value="Unassembled WGS sequence"/>
</dbReference>
<accession>A0A317DD21</accession>
<evidence type="ECO:0000256" key="1">
    <source>
        <dbReference type="ARBA" id="ARBA00022737"/>
    </source>
</evidence>
<dbReference type="Pfam" id="PF05593">
    <property type="entry name" value="RHS_repeat"/>
    <property type="match status" value="1"/>
</dbReference>
<dbReference type="Gene3D" id="2.60.120.260">
    <property type="entry name" value="Galactose-binding domain-like"/>
    <property type="match status" value="1"/>
</dbReference>
<proteinExistence type="predicted"/>
<dbReference type="InterPro" id="IPR022385">
    <property type="entry name" value="Rhs_assc_core"/>
</dbReference>
<feature type="compositionally biased region" description="Low complexity" evidence="2">
    <location>
        <begin position="2730"/>
        <end position="2742"/>
    </location>
</feature>
<dbReference type="PANTHER" id="PTHR32305">
    <property type="match status" value="1"/>
</dbReference>
<dbReference type="NCBIfam" id="TIGR03696">
    <property type="entry name" value="Rhs_assc_core"/>
    <property type="match status" value="1"/>
</dbReference>
<dbReference type="PANTHER" id="PTHR32305:SF15">
    <property type="entry name" value="PROTEIN RHSA-RELATED"/>
    <property type="match status" value="1"/>
</dbReference>
<feature type="transmembrane region" description="Helical" evidence="3">
    <location>
        <begin position="2845"/>
        <end position="2867"/>
    </location>
</feature>
<feature type="domain" description="Teneurin-like YD-shell" evidence="4">
    <location>
        <begin position="2463"/>
        <end position="2552"/>
    </location>
</feature>
<dbReference type="InterPro" id="IPR031325">
    <property type="entry name" value="RHS_repeat"/>
</dbReference>
<evidence type="ECO:0000313" key="5">
    <source>
        <dbReference type="EMBL" id="PWR12658.1"/>
    </source>
</evidence>
<keyword evidence="3" id="KW-0472">Membrane</keyword>
<dbReference type="InterPro" id="IPR056823">
    <property type="entry name" value="TEN-like_YD-shell"/>
</dbReference>